<organism evidence="1 2">
    <name type="scientific">Hymenochirus boettgeri</name>
    <name type="common">Congo dwarf clawed frog</name>
    <dbReference type="NCBI Taxonomy" id="247094"/>
    <lineage>
        <taxon>Eukaryota</taxon>
        <taxon>Metazoa</taxon>
        <taxon>Chordata</taxon>
        <taxon>Craniata</taxon>
        <taxon>Vertebrata</taxon>
        <taxon>Euteleostomi</taxon>
        <taxon>Amphibia</taxon>
        <taxon>Batrachia</taxon>
        <taxon>Anura</taxon>
        <taxon>Pipoidea</taxon>
        <taxon>Pipidae</taxon>
        <taxon>Pipinae</taxon>
        <taxon>Hymenochirus</taxon>
    </lineage>
</organism>
<proteinExistence type="predicted"/>
<evidence type="ECO:0000313" key="1">
    <source>
        <dbReference type="EMBL" id="KAG8432948.1"/>
    </source>
</evidence>
<dbReference type="OrthoDB" id="539995at2759"/>
<dbReference type="PANTHER" id="PTHR12498">
    <property type="entry name" value="N-TERMINAL ASPARAGINE AMIDOHYDROLASE"/>
    <property type="match status" value="1"/>
</dbReference>
<dbReference type="PANTHER" id="PTHR12498:SF0">
    <property type="entry name" value="PROTEIN N-TERMINAL ASPARAGINE AMIDOHYDROLASE"/>
    <property type="match status" value="1"/>
</dbReference>
<comment type="caution">
    <text evidence="1">The sequence shown here is derived from an EMBL/GenBank/DDBJ whole genome shotgun (WGS) entry which is preliminary data.</text>
</comment>
<dbReference type="GO" id="GO:0006511">
    <property type="term" value="P:ubiquitin-dependent protein catabolic process"/>
    <property type="evidence" value="ECO:0007669"/>
    <property type="project" value="TreeGrafter"/>
</dbReference>
<dbReference type="GO" id="GO:0005634">
    <property type="term" value="C:nucleus"/>
    <property type="evidence" value="ECO:0007669"/>
    <property type="project" value="TreeGrafter"/>
</dbReference>
<dbReference type="AlphaFoldDB" id="A0A8T2IPY1"/>
<dbReference type="InterPro" id="IPR026750">
    <property type="entry name" value="NTAN1"/>
</dbReference>
<accession>A0A8T2IPY1</accession>
<dbReference type="Proteomes" id="UP000812440">
    <property type="component" value="Chromosome 9"/>
</dbReference>
<evidence type="ECO:0000313" key="2">
    <source>
        <dbReference type="Proteomes" id="UP000812440"/>
    </source>
</evidence>
<dbReference type="Pfam" id="PF14736">
    <property type="entry name" value="N_Asn_amidohyd"/>
    <property type="match status" value="1"/>
</dbReference>
<reference evidence="1" key="1">
    <citation type="thesis" date="2020" institute="ProQuest LLC" country="789 East Eisenhower Parkway, Ann Arbor, MI, USA">
        <title>Comparative Genomics and Chromosome Evolution.</title>
        <authorList>
            <person name="Mudd A.B."/>
        </authorList>
    </citation>
    <scope>NUCLEOTIDE SEQUENCE</scope>
    <source>
        <strain evidence="1">Female2</strain>
        <tissue evidence="1">Blood</tissue>
    </source>
</reference>
<name>A0A8T2IPY1_9PIPI</name>
<sequence>MPLILDSKRLDVTMSPAEILQMHPQLQDRAKALTSQQTKTFGPKGFLYVQQREFAVTTPSDRFISIMGSEDATTCHILVLRHTGSGATCLAHCDGSDTEIEVASILHSVKTLTKSSSEGRFELHIVGGFIDQRQLSQKLSSELLKAFDNLPDEVHLLTFCVSEINDKEENGVHFPIIYGIAVNVKTAQIFKATFQDRGPCEDLRSAYSLAGGAMVNIYDFHTGELSFGPYCWTPFAIPNIDFWLKQEDDLILQYFSTSPQAEPPHFVAHMRSALEFLKAHPYPMKFLFPDDKPLFYKKNVDGLWEKI</sequence>
<dbReference type="EMBL" id="JAACNH010000009">
    <property type="protein sequence ID" value="KAG8432948.1"/>
    <property type="molecule type" value="Genomic_DNA"/>
</dbReference>
<keyword evidence="2" id="KW-1185">Reference proteome</keyword>
<evidence type="ECO:0008006" key="3">
    <source>
        <dbReference type="Google" id="ProtNLM"/>
    </source>
</evidence>
<gene>
    <name evidence="1" type="ORF">GDO86_017276</name>
</gene>
<dbReference type="GO" id="GO:0008418">
    <property type="term" value="F:protein-N-terminal asparagine amidohydrolase activity"/>
    <property type="evidence" value="ECO:0007669"/>
    <property type="project" value="InterPro"/>
</dbReference>
<protein>
    <recommendedName>
        <fullName evidence="3">Protein N-terminal asparagine amidohydrolase</fullName>
    </recommendedName>
</protein>